<feature type="transmembrane region" description="Helical" evidence="1">
    <location>
        <begin position="6"/>
        <end position="33"/>
    </location>
</feature>
<comment type="caution">
    <text evidence="2">The sequence shown here is derived from an EMBL/GenBank/DDBJ whole genome shotgun (WGS) entry which is preliminary data.</text>
</comment>
<keyword evidence="1" id="KW-1133">Transmembrane helix</keyword>
<gene>
    <name evidence="2" type="ORF">F8153_03415</name>
</gene>
<dbReference type="RefSeq" id="WP_151864959.1">
    <property type="nucleotide sequence ID" value="NZ_WBZB01000012.1"/>
</dbReference>
<dbReference type="Proteomes" id="UP000465601">
    <property type="component" value="Unassembled WGS sequence"/>
</dbReference>
<evidence type="ECO:0000256" key="1">
    <source>
        <dbReference type="SAM" id="Phobius"/>
    </source>
</evidence>
<organism evidence="2 3">
    <name type="scientific">Alkaliphilus serpentinus</name>
    <dbReference type="NCBI Taxonomy" id="1482731"/>
    <lineage>
        <taxon>Bacteria</taxon>
        <taxon>Bacillati</taxon>
        <taxon>Bacillota</taxon>
        <taxon>Clostridia</taxon>
        <taxon>Peptostreptococcales</taxon>
        <taxon>Natronincolaceae</taxon>
        <taxon>Alkaliphilus</taxon>
    </lineage>
</organism>
<evidence type="ECO:0000313" key="2">
    <source>
        <dbReference type="EMBL" id="KAB3531779.1"/>
    </source>
</evidence>
<evidence type="ECO:0000313" key="3">
    <source>
        <dbReference type="Proteomes" id="UP000465601"/>
    </source>
</evidence>
<keyword evidence="1" id="KW-0472">Membrane</keyword>
<keyword evidence="1" id="KW-0812">Transmembrane</keyword>
<feature type="transmembrane region" description="Helical" evidence="1">
    <location>
        <begin position="69"/>
        <end position="87"/>
    </location>
</feature>
<dbReference type="AlphaFoldDB" id="A0A833MEQ6"/>
<name>A0A833MEQ6_9FIRM</name>
<reference evidence="2 3" key="1">
    <citation type="submission" date="2019-10" db="EMBL/GenBank/DDBJ databases">
        <title>Alkaliphilus serpentinus sp. nov. and Alkaliphilus pronyensis sp. nov., two novel anaerobic alkaliphilic species isolated from the serpentinized-hosted hydrothermal field of the Prony Bay (New Caledonia).</title>
        <authorList>
            <person name="Postec A."/>
        </authorList>
    </citation>
    <scope>NUCLEOTIDE SEQUENCE [LARGE SCALE GENOMIC DNA]</scope>
    <source>
        <strain evidence="2 3">LacT</strain>
    </source>
</reference>
<accession>A0A833MEQ6</accession>
<dbReference type="EMBL" id="WBZB01000012">
    <property type="protein sequence ID" value="KAB3531779.1"/>
    <property type="molecule type" value="Genomic_DNA"/>
</dbReference>
<protein>
    <submittedName>
        <fullName evidence="2">Uncharacterized protein</fullName>
    </submittedName>
</protein>
<feature type="transmembrane region" description="Helical" evidence="1">
    <location>
        <begin position="93"/>
        <end position="112"/>
    </location>
</feature>
<keyword evidence="3" id="KW-1185">Reference proteome</keyword>
<proteinExistence type="predicted"/>
<sequence>MKNVLLYFLLIVLFLPPLLMFLPIAFFMILLLLPLIPYFISLEVIEKATKGLISSSNPEKEGKKKSLPWIHPYLAIIAIIMAIVIIIRWDGLLYGLAYIAFFLLSSLGLYTYK</sequence>